<comment type="caution">
    <text evidence="2">The sequence shown here is derived from an EMBL/GenBank/DDBJ whole genome shotgun (WGS) entry which is preliminary data.</text>
</comment>
<accession>A0A9D2DDB1</accession>
<dbReference type="EMBL" id="DXCC01000008">
    <property type="protein sequence ID" value="HIZ14902.1"/>
    <property type="molecule type" value="Genomic_DNA"/>
</dbReference>
<organism evidence="2 3">
    <name type="scientific">Candidatus Tidjanibacter faecipullorum</name>
    <dbReference type="NCBI Taxonomy" id="2838766"/>
    <lineage>
        <taxon>Bacteria</taxon>
        <taxon>Pseudomonadati</taxon>
        <taxon>Bacteroidota</taxon>
        <taxon>Bacteroidia</taxon>
        <taxon>Bacteroidales</taxon>
        <taxon>Rikenellaceae</taxon>
        <taxon>Tidjanibacter</taxon>
    </lineage>
</organism>
<dbReference type="PROSITE" id="PS51257">
    <property type="entry name" value="PROKAR_LIPOPROTEIN"/>
    <property type="match status" value="1"/>
</dbReference>
<feature type="signal peptide" evidence="1">
    <location>
        <begin position="1"/>
        <end position="19"/>
    </location>
</feature>
<protein>
    <recommendedName>
        <fullName evidence="4">PEGA domain-containing protein</fullName>
    </recommendedName>
</protein>
<keyword evidence="1" id="KW-0732">Signal</keyword>
<name>A0A9D2DDB1_9BACT</name>
<proteinExistence type="predicted"/>
<dbReference type="AlphaFoldDB" id="A0A9D2DDB1"/>
<feature type="chain" id="PRO_5038636835" description="PEGA domain-containing protein" evidence="1">
    <location>
        <begin position="20"/>
        <end position="147"/>
    </location>
</feature>
<evidence type="ECO:0000313" key="2">
    <source>
        <dbReference type="EMBL" id="HIZ14902.1"/>
    </source>
</evidence>
<gene>
    <name evidence="2" type="ORF">H9816_03195</name>
</gene>
<reference evidence="2" key="2">
    <citation type="submission" date="2021-04" db="EMBL/GenBank/DDBJ databases">
        <authorList>
            <person name="Gilroy R."/>
        </authorList>
    </citation>
    <scope>NUCLEOTIDE SEQUENCE</scope>
    <source>
        <strain evidence="2">ChiHjej11B10-19426</strain>
    </source>
</reference>
<evidence type="ECO:0000256" key="1">
    <source>
        <dbReference type="SAM" id="SignalP"/>
    </source>
</evidence>
<sequence>MTRHIIALIACACGLSSCASIFCGAKKNVTFEANIPAAETLTIDGYKYYDVEFPFTVKVPRGFYQTVVVGTQAGYKKATVTITKTFNPVSIINLTNILGWGIDAATGAMMQPEYNLYTLEFRPDAADDPLQPQSEKPMVEIREIELE</sequence>
<evidence type="ECO:0008006" key="4">
    <source>
        <dbReference type="Google" id="ProtNLM"/>
    </source>
</evidence>
<evidence type="ECO:0000313" key="3">
    <source>
        <dbReference type="Proteomes" id="UP000824014"/>
    </source>
</evidence>
<reference evidence="2" key="1">
    <citation type="journal article" date="2021" name="PeerJ">
        <title>Extensive microbial diversity within the chicken gut microbiome revealed by metagenomics and culture.</title>
        <authorList>
            <person name="Gilroy R."/>
            <person name="Ravi A."/>
            <person name="Getino M."/>
            <person name="Pursley I."/>
            <person name="Horton D.L."/>
            <person name="Alikhan N.F."/>
            <person name="Baker D."/>
            <person name="Gharbi K."/>
            <person name="Hall N."/>
            <person name="Watson M."/>
            <person name="Adriaenssens E.M."/>
            <person name="Foster-Nyarko E."/>
            <person name="Jarju S."/>
            <person name="Secka A."/>
            <person name="Antonio M."/>
            <person name="Oren A."/>
            <person name="Chaudhuri R.R."/>
            <person name="La Ragione R."/>
            <person name="Hildebrand F."/>
            <person name="Pallen M.J."/>
        </authorList>
    </citation>
    <scope>NUCLEOTIDE SEQUENCE</scope>
    <source>
        <strain evidence="2">ChiHjej11B10-19426</strain>
    </source>
</reference>
<dbReference type="Proteomes" id="UP000824014">
    <property type="component" value="Unassembled WGS sequence"/>
</dbReference>